<dbReference type="Pfam" id="PF03901">
    <property type="entry name" value="Glyco_transf_22"/>
    <property type="match status" value="1"/>
</dbReference>
<reference evidence="12" key="1">
    <citation type="journal article" date="2014" name="Genome Announc.">
        <title>De novo whole-genome sequence and genome annotation of Lichtheimia ramosa.</title>
        <authorList>
            <person name="Linde J."/>
            <person name="Schwartze V."/>
            <person name="Binder U."/>
            <person name="Lass-Florl C."/>
            <person name="Voigt K."/>
            <person name="Horn F."/>
        </authorList>
    </citation>
    <scope>NUCLEOTIDE SEQUENCE</scope>
    <source>
        <strain evidence="12">JMRC FSU:6197</strain>
    </source>
</reference>
<dbReference type="GO" id="GO:0006487">
    <property type="term" value="P:protein N-linked glycosylation"/>
    <property type="evidence" value="ECO:0007669"/>
    <property type="project" value="TreeGrafter"/>
</dbReference>
<evidence type="ECO:0000256" key="11">
    <source>
        <dbReference type="SAM" id="MobiDB-lite"/>
    </source>
</evidence>
<comment type="subcellular location">
    <subcellularLocation>
        <location evidence="1 10">Endoplasmic reticulum membrane</location>
        <topology evidence="1 10">Multi-pass membrane protein</topology>
    </subcellularLocation>
</comment>
<evidence type="ECO:0000256" key="7">
    <source>
        <dbReference type="ARBA" id="ARBA00022824"/>
    </source>
</evidence>
<evidence type="ECO:0000313" key="12">
    <source>
        <dbReference type="EMBL" id="CDS10508.1"/>
    </source>
</evidence>
<feature type="compositionally biased region" description="Basic residues" evidence="11">
    <location>
        <begin position="11"/>
        <end position="20"/>
    </location>
</feature>
<dbReference type="PANTHER" id="PTHR22760">
    <property type="entry name" value="GLYCOSYLTRANSFERASE"/>
    <property type="match status" value="1"/>
</dbReference>
<keyword evidence="8" id="KW-1133">Transmembrane helix</keyword>
<dbReference type="EMBL" id="LK023335">
    <property type="protein sequence ID" value="CDS10508.1"/>
    <property type="molecule type" value="Genomic_DNA"/>
</dbReference>
<comment type="pathway">
    <text evidence="2">Protein modification; protein glycosylation.</text>
</comment>
<organism evidence="12">
    <name type="scientific">Lichtheimia ramosa</name>
    <dbReference type="NCBI Taxonomy" id="688394"/>
    <lineage>
        <taxon>Eukaryota</taxon>
        <taxon>Fungi</taxon>
        <taxon>Fungi incertae sedis</taxon>
        <taxon>Mucoromycota</taxon>
        <taxon>Mucoromycotina</taxon>
        <taxon>Mucoromycetes</taxon>
        <taxon>Mucorales</taxon>
        <taxon>Lichtheimiaceae</taxon>
        <taxon>Lichtheimia</taxon>
    </lineage>
</organism>
<keyword evidence="7 10" id="KW-0256">Endoplasmic reticulum</keyword>
<proteinExistence type="inferred from homology"/>
<dbReference type="EC" id="2.4.1.-" evidence="10"/>
<evidence type="ECO:0000256" key="1">
    <source>
        <dbReference type="ARBA" id="ARBA00004477"/>
    </source>
</evidence>
<keyword evidence="4 10" id="KW-0328">Glycosyltransferase</keyword>
<keyword evidence="6" id="KW-0812">Transmembrane</keyword>
<dbReference type="UniPathway" id="UPA00378"/>
<name>A0A077WU00_9FUNG</name>
<evidence type="ECO:0000256" key="10">
    <source>
        <dbReference type="RuleBase" id="RU363075"/>
    </source>
</evidence>
<evidence type="ECO:0000256" key="2">
    <source>
        <dbReference type="ARBA" id="ARBA00004922"/>
    </source>
</evidence>
<dbReference type="InterPro" id="IPR005599">
    <property type="entry name" value="GPI_mannosylTrfase"/>
</dbReference>
<sequence>MPSHQEQLRSRSNKKANKAAKKQEAAAAAAAGNRPKVNGPRAARDLLTEAGTLTFSLNSAFRLLLIARCTSALFGVIQDCDEVYNYWEPMHYIHHGTGMQTWEYSPEFGIRSWAYVLVHAMVGWIASMVATHKASSPFDSA</sequence>
<evidence type="ECO:0000256" key="8">
    <source>
        <dbReference type="ARBA" id="ARBA00022989"/>
    </source>
</evidence>
<dbReference type="PANTHER" id="PTHR22760:SF2">
    <property type="entry name" value="ALPHA-1,2-MANNOSYLTRANSFERASE ALG9"/>
    <property type="match status" value="1"/>
</dbReference>
<keyword evidence="5" id="KW-0808">Transferase</keyword>
<dbReference type="GO" id="GO:0000026">
    <property type="term" value="F:alpha-1,2-mannosyltransferase activity"/>
    <property type="evidence" value="ECO:0007669"/>
    <property type="project" value="TreeGrafter"/>
</dbReference>
<dbReference type="GO" id="GO:0005789">
    <property type="term" value="C:endoplasmic reticulum membrane"/>
    <property type="evidence" value="ECO:0007669"/>
    <property type="project" value="UniProtKB-SubCell"/>
</dbReference>
<feature type="region of interest" description="Disordered" evidence="11">
    <location>
        <begin position="1"/>
        <end position="43"/>
    </location>
</feature>
<dbReference type="AlphaFoldDB" id="A0A077WU00"/>
<dbReference type="OrthoDB" id="497541at2759"/>
<keyword evidence="9" id="KW-0472">Membrane</keyword>
<evidence type="ECO:0000256" key="4">
    <source>
        <dbReference type="ARBA" id="ARBA00022676"/>
    </source>
</evidence>
<accession>A0A077WU00</accession>
<protein>
    <recommendedName>
        <fullName evidence="10">Mannosyltransferase</fullName>
        <ecNumber evidence="10">2.4.1.-</ecNumber>
    </recommendedName>
</protein>
<evidence type="ECO:0000256" key="6">
    <source>
        <dbReference type="ARBA" id="ARBA00022692"/>
    </source>
</evidence>
<evidence type="ECO:0000256" key="5">
    <source>
        <dbReference type="ARBA" id="ARBA00022679"/>
    </source>
</evidence>
<gene>
    <name evidence="12" type="ORF">LRAMOSA03183</name>
</gene>
<evidence type="ECO:0000256" key="3">
    <source>
        <dbReference type="ARBA" id="ARBA00007063"/>
    </source>
</evidence>
<comment type="similarity">
    <text evidence="3 10">Belongs to the glycosyltransferase 22 family.</text>
</comment>
<evidence type="ECO:0000256" key="9">
    <source>
        <dbReference type="ARBA" id="ARBA00023136"/>
    </source>
</evidence>